<name>A0ABS1DL43_9PROT</name>
<sequence>MTEIYIDADACPVKEETLRVARRHKLKSYIVSDGGVRPERDVLVEMVYVASGEDAADNWIADKIAAGDVCVTNDIRLAARCLDAGAKAIKPNGETFSEAGIGMAVANRNLMADLRETGAVTGGPAPFSKADRGRFLDRLEQLVRAAQRGR</sequence>
<organism evidence="3 4">
    <name type="scientific">Rhodovibrio sodomensis</name>
    <dbReference type="NCBI Taxonomy" id="1088"/>
    <lineage>
        <taxon>Bacteria</taxon>
        <taxon>Pseudomonadati</taxon>
        <taxon>Pseudomonadota</taxon>
        <taxon>Alphaproteobacteria</taxon>
        <taxon>Rhodospirillales</taxon>
        <taxon>Rhodovibrionaceae</taxon>
        <taxon>Rhodovibrio</taxon>
    </lineage>
</organism>
<evidence type="ECO:0000256" key="2">
    <source>
        <dbReference type="HAMAP-Rule" id="MF_00489"/>
    </source>
</evidence>
<dbReference type="NCBIfam" id="NF001095">
    <property type="entry name" value="PRK00124.1"/>
    <property type="match status" value="1"/>
</dbReference>
<protein>
    <recommendedName>
        <fullName evidence="2">UPF0178 protein CKO28_22610</fullName>
    </recommendedName>
</protein>
<dbReference type="HAMAP" id="MF_00489">
    <property type="entry name" value="UPF0178"/>
    <property type="match status" value="1"/>
</dbReference>
<gene>
    <name evidence="3" type="ORF">CKO28_22610</name>
</gene>
<evidence type="ECO:0000313" key="3">
    <source>
        <dbReference type="EMBL" id="MBK1670813.1"/>
    </source>
</evidence>
<dbReference type="InterPro" id="IPR003791">
    <property type="entry name" value="UPF0178"/>
</dbReference>
<evidence type="ECO:0000313" key="4">
    <source>
        <dbReference type="Proteomes" id="UP001296873"/>
    </source>
</evidence>
<accession>A0ABS1DL43</accession>
<dbReference type="RefSeq" id="WP_200343262.1">
    <property type="nucleotide sequence ID" value="NZ_NRRL01000119.1"/>
</dbReference>
<dbReference type="PANTHER" id="PTHR35146:SF1">
    <property type="entry name" value="UPF0178 PROTEIN YAII"/>
    <property type="match status" value="1"/>
</dbReference>
<reference evidence="3 4" key="1">
    <citation type="journal article" date="2020" name="Microorganisms">
        <title>Osmotic Adaptation and Compatible Solute Biosynthesis of Phototrophic Bacteria as Revealed from Genome Analyses.</title>
        <authorList>
            <person name="Imhoff J.F."/>
            <person name="Rahn T."/>
            <person name="Kunzel S."/>
            <person name="Keller A."/>
            <person name="Neulinger S.C."/>
        </authorList>
    </citation>
    <scope>NUCLEOTIDE SEQUENCE [LARGE SCALE GENOMIC DNA]</scope>
    <source>
        <strain evidence="3 4">DSM 9895</strain>
    </source>
</reference>
<keyword evidence="4" id="KW-1185">Reference proteome</keyword>
<dbReference type="EMBL" id="NRRL01000119">
    <property type="protein sequence ID" value="MBK1670813.1"/>
    <property type="molecule type" value="Genomic_DNA"/>
</dbReference>
<comment type="similarity">
    <text evidence="1 2">Belongs to the UPF0178 family.</text>
</comment>
<evidence type="ECO:0000256" key="1">
    <source>
        <dbReference type="ARBA" id="ARBA00008522"/>
    </source>
</evidence>
<dbReference type="PANTHER" id="PTHR35146">
    <property type="entry name" value="UPF0178 PROTEIN YAII"/>
    <property type="match status" value="1"/>
</dbReference>
<comment type="caution">
    <text evidence="3">The sequence shown here is derived from an EMBL/GenBank/DDBJ whole genome shotgun (WGS) entry which is preliminary data.</text>
</comment>
<dbReference type="Proteomes" id="UP001296873">
    <property type="component" value="Unassembled WGS sequence"/>
</dbReference>
<dbReference type="Pfam" id="PF02639">
    <property type="entry name" value="DUF188"/>
    <property type="match status" value="1"/>
</dbReference>
<proteinExistence type="inferred from homology"/>